<evidence type="ECO:0000313" key="3">
    <source>
        <dbReference type="Proteomes" id="UP000800093"/>
    </source>
</evidence>
<dbReference type="Proteomes" id="UP000800093">
    <property type="component" value="Unassembled WGS sequence"/>
</dbReference>
<dbReference type="Pfam" id="PF02752">
    <property type="entry name" value="Arrestin_C"/>
    <property type="match status" value="1"/>
</dbReference>
<protein>
    <submittedName>
        <fullName evidence="2">Arrestin domain conatining protein</fullName>
    </submittedName>
</protein>
<organism evidence="2 3">
    <name type="scientific">Lojkania enalia</name>
    <dbReference type="NCBI Taxonomy" id="147567"/>
    <lineage>
        <taxon>Eukaryota</taxon>
        <taxon>Fungi</taxon>
        <taxon>Dikarya</taxon>
        <taxon>Ascomycota</taxon>
        <taxon>Pezizomycotina</taxon>
        <taxon>Dothideomycetes</taxon>
        <taxon>Pleosporomycetidae</taxon>
        <taxon>Pleosporales</taxon>
        <taxon>Pleosporales incertae sedis</taxon>
        <taxon>Lojkania</taxon>
    </lineage>
</organism>
<evidence type="ECO:0000313" key="2">
    <source>
        <dbReference type="EMBL" id="KAF2266959.1"/>
    </source>
</evidence>
<dbReference type="OrthoDB" id="4001642at2759"/>
<dbReference type="PANTHER" id="PTHR36419:SF1">
    <property type="entry name" value="RHO1 GEF LOCALIZING PROTEIN 1"/>
    <property type="match status" value="1"/>
</dbReference>
<dbReference type="AlphaFoldDB" id="A0A9P4KIF7"/>
<dbReference type="GO" id="GO:0000935">
    <property type="term" value="C:division septum"/>
    <property type="evidence" value="ECO:0007669"/>
    <property type="project" value="TreeGrafter"/>
</dbReference>
<dbReference type="InterPro" id="IPR053060">
    <property type="entry name" value="Cytokinesis_Signaling_Reg"/>
</dbReference>
<dbReference type="SMART" id="SM01017">
    <property type="entry name" value="Arrestin_C"/>
    <property type="match status" value="1"/>
</dbReference>
<dbReference type="InterPro" id="IPR011022">
    <property type="entry name" value="Arrestin_C-like"/>
</dbReference>
<comment type="caution">
    <text evidence="2">The sequence shown here is derived from an EMBL/GenBank/DDBJ whole genome shotgun (WGS) entry which is preliminary data.</text>
</comment>
<accession>A0A9P4KIF7</accession>
<gene>
    <name evidence="2" type="ORF">CC78DRAFT_552093</name>
</gene>
<feature type="domain" description="Arrestin C-terminal-like" evidence="1">
    <location>
        <begin position="185"/>
        <end position="341"/>
    </location>
</feature>
<dbReference type="PANTHER" id="PTHR36419">
    <property type="entry name" value="ARRESTIN FAMILY PROTEIN 1"/>
    <property type="match status" value="1"/>
</dbReference>
<keyword evidence="3" id="KW-1185">Reference proteome</keyword>
<name>A0A9P4KIF7_9PLEO</name>
<sequence length="401" mass="44128">MSAFVRVSGPPNSNFLVGYPGISATLPRIEGKVEIRPLVGISAPVTVSLVTICLQRRETIHPAADSVTKKHLAAPRKEITDIVGKEMLLFRCPAGKESESVLSMDLPFVIFIPYGRGGEEVARRVPPASLQLPSRTAETYYELVVTVQQGHSEQKKYAFPVPISRYDTLSTFGMYNRPESAERVTDHLVTLGISLPRWSYGPLDPVSVYIKLSPNPDWLNKAKKVTIQKITVGIDEEIIFNHEGDEPTRKVKTLAKTTQAVGVKMPDAGYFTNLGLVFPAKDLRDNEGVIPRGKKEFPMYAVSGFTTTGTLYKIEYYLTVKAQMSSARDILLRQPIVVCPFDHTGCKEEMEAIEQAAKDAAHVSPDNPMLPASTIVRSNDPHGLRALGMAIVGGVRKPLIE</sequence>
<dbReference type="GO" id="GO:0000917">
    <property type="term" value="P:division septum assembly"/>
    <property type="evidence" value="ECO:0007669"/>
    <property type="project" value="TreeGrafter"/>
</dbReference>
<evidence type="ECO:0000259" key="1">
    <source>
        <dbReference type="SMART" id="SM01017"/>
    </source>
</evidence>
<proteinExistence type="predicted"/>
<dbReference type="EMBL" id="ML986594">
    <property type="protein sequence ID" value="KAF2266959.1"/>
    <property type="molecule type" value="Genomic_DNA"/>
</dbReference>
<reference evidence="3" key="1">
    <citation type="journal article" date="2020" name="Stud. Mycol.">
        <title>101 Dothideomycetes genomes: A test case for predicting lifestyles and emergence of pathogens.</title>
        <authorList>
            <person name="Haridas S."/>
            <person name="Albert R."/>
            <person name="Binder M."/>
            <person name="Bloem J."/>
            <person name="LaButti K."/>
            <person name="Salamov A."/>
            <person name="Andreopoulos B."/>
            <person name="Baker S."/>
            <person name="Barry K."/>
            <person name="Bills G."/>
            <person name="Bluhm B."/>
            <person name="Cannon C."/>
            <person name="Castanera R."/>
            <person name="Culley D."/>
            <person name="Daum C."/>
            <person name="Ezra D."/>
            <person name="Gonzalez J."/>
            <person name="Henrissat B."/>
            <person name="Kuo A."/>
            <person name="Liang C."/>
            <person name="Lipzen A."/>
            <person name="Lutzoni F."/>
            <person name="Magnuson J."/>
            <person name="Mondo S."/>
            <person name="Nolan M."/>
            <person name="Ohm R."/>
            <person name="Pangilinan J."/>
            <person name="Park H.-J."/>
            <person name="Ramirez L."/>
            <person name="Alfaro M."/>
            <person name="Sun H."/>
            <person name="Tritt A."/>
            <person name="Yoshinaga Y."/>
            <person name="Zwiers L.-H."/>
            <person name="Turgeon B."/>
            <person name="Goodwin S."/>
            <person name="Spatafora J."/>
            <person name="Crous P."/>
            <person name="Grigoriev I."/>
        </authorList>
    </citation>
    <scope>NUCLEOTIDE SEQUENCE [LARGE SCALE GENOMIC DNA]</scope>
    <source>
        <strain evidence="3">CBS 304.66</strain>
    </source>
</reference>